<comment type="catalytic activity">
    <reaction evidence="4">
        <text>L-cysteine + L-glutamate + ATP = gamma-L-glutamyl-L-cysteine + ADP + phosphate + H(+)</text>
        <dbReference type="Rhea" id="RHEA:13285"/>
        <dbReference type="ChEBI" id="CHEBI:15378"/>
        <dbReference type="ChEBI" id="CHEBI:29985"/>
        <dbReference type="ChEBI" id="CHEBI:30616"/>
        <dbReference type="ChEBI" id="CHEBI:35235"/>
        <dbReference type="ChEBI" id="CHEBI:43474"/>
        <dbReference type="ChEBI" id="CHEBI:58173"/>
        <dbReference type="ChEBI" id="CHEBI:456216"/>
        <dbReference type="EC" id="6.3.2.2"/>
    </reaction>
</comment>
<dbReference type="InterPro" id="IPR006336">
    <property type="entry name" value="GCS2"/>
</dbReference>
<keyword evidence="2 4" id="KW-0547">Nucleotide-binding</keyword>
<dbReference type="InterPro" id="IPR050141">
    <property type="entry name" value="GCL_type2/YbdK_subfam"/>
</dbReference>
<dbReference type="GO" id="GO:0005524">
    <property type="term" value="F:ATP binding"/>
    <property type="evidence" value="ECO:0007669"/>
    <property type="project" value="UniProtKB-KW"/>
</dbReference>
<dbReference type="EMBL" id="AWXU01000056">
    <property type="protein sequence ID" value="KFN48262.1"/>
    <property type="molecule type" value="Genomic_DNA"/>
</dbReference>
<dbReference type="HAMAP" id="MF_01609">
    <property type="entry name" value="Glu_cys_ligase_2"/>
    <property type="match status" value="1"/>
</dbReference>
<dbReference type="EC" id="6.3.2.2" evidence="4"/>
<reference evidence="5 6" key="1">
    <citation type="submission" date="2013-09" db="EMBL/GenBank/DDBJ databases">
        <title>Genome sequencing of Arenimonas composti.</title>
        <authorList>
            <person name="Chen F."/>
            <person name="Wang G."/>
        </authorList>
    </citation>
    <scope>NUCLEOTIDE SEQUENCE [LARGE SCALE GENOMIC DNA]</scope>
    <source>
        <strain evidence="5 6">TR7-09</strain>
    </source>
</reference>
<keyword evidence="1 4" id="KW-0436">Ligase</keyword>
<organism evidence="5 6">
    <name type="scientific">Arenimonas composti TR7-09 = DSM 18010</name>
    <dbReference type="NCBI Taxonomy" id="1121013"/>
    <lineage>
        <taxon>Bacteria</taxon>
        <taxon>Pseudomonadati</taxon>
        <taxon>Pseudomonadota</taxon>
        <taxon>Gammaproteobacteria</taxon>
        <taxon>Lysobacterales</taxon>
        <taxon>Lysobacteraceae</taxon>
        <taxon>Arenimonas</taxon>
    </lineage>
</organism>
<sequence length="380" mass="41740">MPSHEWTFGIEEEYFLVHARSGELVRRVPAKLLARAQARLGEVVVPELLQCQLEAASPVFASSAEARERLPALRRELAEVVGAAGYRLVAAGTHPLAGWHGQTVTAKPRYAELVEDFQIIGRRNVLCGMHVHAAVPAGVDRVALMNRLMPWLPLLLALSASSPFWGGLPTGLMSYRQAAYDEWPRTGIPDPFPDQRAYDAFVRRLVRQGAIPDASNLWWAIRPSLRLPTLELRICDVCPRSADALALAALYRCLVRLHVRRPALGAGFDPAGRRLIDENRWRAKRWGVAASFLAAKGRGPVPARALFERLRRLIGPDIAALDCAPEIEHCATILAEGTAADAQLAVYQRARAQGAGRHGAVRRVVDWLADATVAGAQSRR</sequence>
<dbReference type="GO" id="GO:0042398">
    <property type="term" value="P:modified amino acid biosynthetic process"/>
    <property type="evidence" value="ECO:0007669"/>
    <property type="project" value="InterPro"/>
</dbReference>
<name>A0A091B9T4_9GAMM</name>
<dbReference type="Pfam" id="PF04107">
    <property type="entry name" value="GCS2"/>
    <property type="match status" value="1"/>
</dbReference>
<accession>A0A091B9T4</accession>
<dbReference type="InterPro" id="IPR014746">
    <property type="entry name" value="Gln_synth/guanido_kin_cat_dom"/>
</dbReference>
<evidence type="ECO:0000313" key="5">
    <source>
        <dbReference type="EMBL" id="KFN48262.1"/>
    </source>
</evidence>
<dbReference type="GO" id="GO:0004357">
    <property type="term" value="F:glutamate-cysteine ligase activity"/>
    <property type="evidence" value="ECO:0007669"/>
    <property type="project" value="UniProtKB-EC"/>
</dbReference>
<dbReference type="InterPro" id="IPR011793">
    <property type="entry name" value="YbdK"/>
</dbReference>
<comment type="function">
    <text evidence="4">ATP-dependent carboxylate-amine ligase which exhibits weak glutamate--cysteine ligase activity.</text>
</comment>
<dbReference type="Proteomes" id="UP000029391">
    <property type="component" value="Unassembled WGS sequence"/>
</dbReference>
<dbReference type="AlphaFoldDB" id="A0A091B9T4"/>
<evidence type="ECO:0000256" key="3">
    <source>
        <dbReference type="ARBA" id="ARBA00022840"/>
    </source>
</evidence>
<dbReference type="NCBIfam" id="TIGR02050">
    <property type="entry name" value="gshA_cyan_rel"/>
    <property type="match status" value="1"/>
</dbReference>
<dbReference type="eggNOG" id="COG2170">
    <property type="taxonomic scope" value="Bacteria"/>
</dbReference>
<keyword evidence="6" id="KW-1185">Reference proteome</keyword>
<evidence type="ECO:0000256" key="2">
    <source>
        <dbReference type="ARBA" id="ARBA00022741"/>
    </source>
</evidence>
<comment type="caution">
    <text evidence="5">The sequence shown here is derived from an EMBL/GenBank/DDBJ whole genome shotgun (WGS) entry which is preliminary data.</text>
</comment>
<dbReference type="OrthoDB" id="9769628at2"/>
<dbReference type="RefSeq" id="WP_026815986.1">
    <property type="nucleotide sequence ID" value="NZ_AUFF01000001.1"/>
</dbReference>
<proteinExistence type="inferred from homology"/>
<keyword evidence="3 4" id="KW-0067">ATP-binding</keyword>
<evidence type="ECO:0000256" key="1">
    <source>
        <dbReference type="ARBA" id="ARBA00022598"/>
    </source>
</evidence>
<comment type="similarity">
    <text evidence="4">Belongs to the glutamate--cysteine ligase type 2 family. YbdK subfamily.</text>
</comment>
<dbReference type="NCBIfam" id="NF010039">
    <property type="entry name" value="PRK13515.1"/>
    <property type="match status" value="1"/>
</dbReference>
<dbReference type="PANTHER" id="PTHR36510">
    <property type="entry name" value="GLUTAMATE--CYSTEINE LIGASE 2-RELATED"/>
    <property type="match status" value="1"/>
</dbReference>
<dbReference type="STRING" id="1121013.GCA_000426365_00464"/>
<dbReference type="SUPFAM" id="SSF55931">
    <property type="entry name" value="Glutamine synthetase/guanido kinase"/>
    <property type="match status" value="1"/>
</dbReference>
<evidence type="ECO:0000313" key="6">
    <source>
        <dbReference type="Proteomes" id="UP000029391"/>
    </source>
</evidence>
<evidence type="ECO:0000256" key="4">
    <source>
        <dbReference type="HAMAP-Rule" id="MF_01609"/>
    </source>
</evidence>
<protein>
    <recommendedName>
        <fullName evidence="4">Putative glutamate--cysteine ligase 2</fullName>
        <ecNumber evidence="4">6.3.2.2</ecNumber>
    </recommendedName>
    <alternativeName>
        <fullName evidence="4">Gamma-glutamylcysteine synthetase 2</fullName>
        <shortName evidence="4">GCS 2</shortName>
        <shortName evidence="4">Gamma-GCS 2</shortName>
    </alternativeName>
</protein>
<dbReference type="PANTHER" id="PTHR36510:SF1">
    <property type="entry name" value="GLUTAMATE--CYSTEINE LIGASE 2-RELATED"/>
    <property type="match status" value="1"/>
</dbReference>
<gene>
    <name evidence="5" type="ORF">P873_01515</name>
</gene>
<dbReference type="Gene3D" id="3.30.590.20">
    <property type="match status" value="1"/>
</dbReference>